<dbReference type="eggNOG" id="arCOG05666">
    <property type="taxonomic scope" value="Archaea"/>
</dbReference>
<dbReference type="InterPro" id="IPR029052">
    <property type="entry name" value="Metallo-depent_PP-like"/>
</dbReference>
<dbReference type="HOGENOM" id="CLU_1381455_0_0_2"/>
<reference evidence="1" key="1">
    <citation type="submission" date="2007-02" db="EMBL/GenBank/DDBJ databases">
        <title>Complete sequence of Pyrobaculum calidifontis JCM 11548.</title>
        <authorList>
            <consortium name="US DOE Joint Genome Institute"/>
            <person name="Copeland A."/>
            <person name="Lucas S."/>
            <person name="Lapidus A."/>
            <person name="Barry K."/>
            <person name="Glavina del Rio T."/>
            <person name="Dalin E."/>
            <person name="Tice H."/>
            <person name="Pitluck S."/>
            <person name="Chain P."/>
            <person name="Malfatti S."/>
            <person name="Shin M."/>
            <person name="Vergez L."/>
            <person name="Schmutz J."/>
            <person name="Larimer F."/>
            <person name="Land M."/>
            <person name="Hauser L."/>
            <person name="Kyrpides N."/>
            <person name="Mikhailova N."/>
            <person name="Cozen A.E."/>
            <person name="Fitz-Gibbon S.T."/>
            <person name="House C.H."/>
            <person name="Saltikov C."/>
            <person name="Lowe T.M."/>
            <person name="Richardson P."/>
        </authorList>
    </citation>
    <scope>NUCLEOTIDE SEQUENCE [LARGE SCALE GENOMIC DNA]</scope>
    <source>
        <strain evidence="1">JCM 11548</strain>
    </source>
</reference>
<organism evidence="1 2">
    <name type="scientific">Pyrobaculum calidifontis (strain DSM 21063 / JCM 11548 / VA1)</name>
    <dbReference type="NCBI Taxonomy" id="410359"/>
    <lineage>
        <taxon>Archaea</taxon>
        <taxon>Thermoproteota</taxon>
        <taxon>Thermoprotei</taxon>
        <taxon>Thermoproteales</taxon>
        <taxon>Thermoproteaceae</taxon>
        <taxon>Pyrobaculum</taxon>
    </lineage>
</organism>
<accession>A3MX42</accession>
<dbReference type="RefSeq" id="WP_011850468.1">
    <property type="nucleotide sequence ID" value="NC_009073.1"/>
</dbReference>
<dbReference type="GeneID" id="4908165"/>
<gene>
    <name evidence="1" type="ordered locus">Pcal_1792</name>
</gene>
<protein>
    <recommendedName>
        <fullName evidence="3">Calcineurin-like phosphoesterase domain-containing protein</fullName>
    </recommendedName>
</protein>
<proteinExistence type="predicted"/>
<dbReference type="Gene3D" id="3.60.21.10">
    <property type="match status" value="1"/>
</dbReference>
<evidence type="ECO:0000313" key="2">
    <source>
        <dbReference type="Proteomes" id="UP000001431"/>
    </source>
</evidence>
<dbReference type="OrthoDB" id="28355at2157"/>
<name>A3MX42_PYRCJ</name>
<dbReference type="KEGG" id="pcl:Pcal_1792"/>
<dbReference type="SUPFAM" id="SSF56300">
    <property type="entry name" value="Metallo-dependent phosphatases"/>
    <property type="match status" value="1"/>
</dbReference>
<evidence type="ECO:0000313" key="1">
    <source>
        <dbReference type="EMBL" id="ABO09209.1"/>
    </source>
</evidence>
<dbReference type="AlphaFoldDB" id="A3MX42"/>
<evidence type="ECO:0008006" key="3">
    <source>
        <dbReference type="Google" id="ProtNLM"/>
    </source>
</evidence>
<dbReference type="EMBL" id="CP000561">
    <property type="protein sequence ID" value="ABO09209.1"/>
    <property type="molecule type" value="Genomic_DNA"/>
</dbReference>
<dbReference type="Proteomes" id="UP000001431">
    <property type="component" value="Chromosome"/>
</dbReference>
<keyword evidence="2" id="KW-1185">Reference proteome</keyword>
<sequence length="194" mass="21681">MIVFGDVHLGSPHSRVEELKKCLASLGPERVAITGDLFEDQYRLVGREEAIRLIAKAMDVLGLRPAQLYIAFSSSSHDPQLPGPLWEKINGAEVYAFNGDIFIEDSEVVVTHGDSVVKSGVVAYLVERVDRGRIGRVLRRRLSLRDGVWIAYGHSHVPHVDLGQRILNPGPWKIYGFRRIRGGVYELPSAKRLC</sequence>